<evidence type="ECO:0000256" key="1">
    <source>
        <dbReference type="SAM" id="MobiDB-lite"/>
    </source>
</evidence>
<protein>
    <recommendedName>
        <fullName evidence="2">PHR domain-containing protein</fullName>
    </recommendedName>
</protein>
<dbReference type="EMBL" id="CAMPGE010014746">
    <property type="protein sequence ID" value="CAI2373399.1"/>
    <property type="molecule type" value="Genomic_DNA"/>
</dbReference>
<organism evidence="3 4">
    <name type="scientific">Euplotes crassus</name>
    <dbReference type="NCBI Taxonomy" id="5936"/>
    <lineage>
        <taxon>Eukaryota</taxon>
        <taxon>Sar</taxon>
        <taxon>Alveolata</taxon>
        <taxon>Ciliophora</taxon>
        <taxon>Intramacronucleata</taxon>
        <taxon>Spirotrichea</taxon>
        <taxon>Hypotrichia</taxon>
        <taxon>Euplotida</taxon>
        <taxon>Euplotidae</taxon>
        <taxon>Moneuplotes</taxon>
    </lineage>
</organism>
<dbReference type="Pfam" id="PF08005">
    <property type="entry name" value="PHR"/>
    <property type="match status" value="1"/>
</dbReference>
<keyword evidence="4" id="KW-1185">Reference proteome</keyword>
<evidence type="ECO:0000313" key="4">
    <source>
        <dbReference type="Proteomes" id="UP001295684"/>
    </source>
</evidence>
<dbReference type="InterPro" id="IPR038648">
    <property type="entry name" value="PHR_sf"/>
</dbReference>
<dbReference type="AlphaFoldDB" id="A0AAD2CWH3"/>
<name>A0AAD2CWH3_EUPCR</name>
<feature type="compositionally biased region" description="Polar residues" evidence="1">
    <location>
        <begin position="9"/>
        <end position="20"/>
    </location>
</feature>
<evidence type="ECO:0000259" key="2">
    <source>
        <dbReference type="Pfam" id="PF08005"/>
    </source>
</evidence>
<dbReference type="Proteomes" id="UP001295684">
    <property type="component" value="Unassembled WGS sequence"/>
</dbReference>
<evidence type="ECO:0000313" key="3">
    <source>
        <dbReference type="EMBL" id="CAI2373399.1"/>
    </source>
</evidence>
<sequence length="368" mass="42257">MEKEEDTKTNNPYSFTHQKNWRTSLDEGELPFCNVIPSIKEKTKDQQKKENDSMLTEANILKTFKEKTAPVFNKGNLVYNTKEDKWYKVLDLKTDEEYKPTWASVSLRDSNETKEVTKGSEFEEFTNSLMIFISVNHESGNTETLEVDLKIYDKFEAALEGPFDGAGITLMGYKLFYNSKELDKDSNLSKIEGIKNGDTIYASEGFGKPYKFSRFPRVYTSYGWSNSGNYADAITFVPTQNVKVCGFSCYAAKQKPSYEMKYKIKINETVVEEEQVEATGWEDEHYYRHRLKGAYNAASGSKIEMVCWIAENLSSHSYVETFYGEDGYNYEQVENEHMGLFKIESCGESQNGTGLYSGHFGEIFYYLG</sequence>
<dbReference type="InterPro" id="IPR012983">
    <property type="entry name" value="PHR"/>
</dbReference>
<feature type="domain" description="PHR" evidence="2">
    <location>
        <begin position="213"/>
        <end position="366"/>
    </location>
</feature>
<accession>A0AAD2CWH3</accession>
<comment type="caution">
    <text evidence="3">The sequence shown here is derived from an EMBL/GenBank/DDBJ whole genome shotgun (WGS) entry which is preliminary data.</text>
</comment>
<feature type="region of interest" description="Disordered" evidence="1">
    <location>
        <begin position="1"/>
        <end position="20"/>
    </location>
</feature>
<reference evidence="3" key="1">
    <citation type="submission" date="2023-07" db="EMBL/GenBank/DDBJ databases">
        <authorList>
            <consortium name="AG Swart"/>
            <person name="Singh M."/>
            <person name="Singh A."/>
            <person name="Seah K."/>
            <person name="Emmerich C."/>
        </authorList>
    </citation>
    <scope>NUCLEOTIDE SEQUENCE</scope>
    <source>
        <strain evidence="3">DP1</strain>
    </source>
</reference>
<gene>
    <name evidence="3" type="ORF">ECRASSUSDP1_LOCUS14745</name>
</gene>
<dbReference type="Gene3D" id="2.60.120.820">
    <property type="entry name" value="PHR domain"/>
    <property type="match status" value="1"/>
</dbReference>
<proteinExistence type="predicted"/>